<dbReference type="Pfam" id="PF00265">
    <property type="entry name" value="TK"/>
    <property type="match status" value="1"/>
</dbReference>
<dbReference type="Gene3D" id="3.40.50.300">
    <property type="entry name" value="P-loop containing nucleotide triphosphate hydrolases"/>
    <property type="match status" value="1"/>
</dbReference>
<keyword evidence="7" id="KW-0418">Kinase</keyword>
<organism evidence="11">
    <name type="scientific">viral metagenome</name>
    <dbReference type="NCBI Taxonomy" id="1070528"/>
    <lineage>
        <taxon>unclassified sequences</taxon>
        <taxon>metagenomes</taxon>
        <taxon>organismal metagenomes</taxon>
    </lineage>
</organism>
<dbReference type="InterPro" id="IPR001267">
    <property type="entry name" value="Thymidine_kinase"/>
</dbReference>
<accession>A0A6C0KFB7</accession>
<dbReference type="EC" id="2.7.1.21" evidence="2"/>
<evidence type="ECO:0000256" key="7">
    <source>
        <dbReference type="ARBA" id="ARBA00022777"/>
    </source>
</evidence>
<dbReference type="GO" id="GO:0005524">
    <property type="term" value="F:ATP binding"/>
    <property type="evidence" value="ECO:0007669"/>
    <property type="project" value="UniProtKB-KW"/>
</dbReference>
<dbReference type="Gene3D" id="3.30.60.20">
    <property type="match status" value="1"/>
</dbReference>
<evidence type="ECO:0000313" key="11">
    <source>
        <dbReference type="EMBL" id="QHU16702.1"/>
    </source>
</evidence>
<sequence length="201" mass="23294">MTEFYENMLRHEQQGEGYLELILGPMFSGKTTQIIQIYNNYTYIGKKVAVINFAEDTRYHDTMLSTHDRKMIPCILSDNIVDNWTNPENKHYTEINAADVILINEGQFFKGLKEIVLNMVEQQNKIVYICGLDGDFKREKFGQMLELIPYCDKVSKLTSLCSQCRNGKKALFSSRVSNETEQVVIGSDNYKPLCRTCYLQR</sequence>
<dbReference type="AlphaFoldDB" id="A0A6C0KFB7"/>
<evidence type="ECO:0000256" key="10">
    <source>
        <dbReference type="ARBA" id="ARBA00048254"/>
    </source>
</evidence>
<comment type="catalytic activity">
    <reaction evidence="10">
        <text>thymidine + ATP = dTMP + ADP + H(+)</text>
        <dbReference type="Rhea" id="RHEA:19129"/>
        <dbReference type="ChEBI" id="CHEBI:15378"/>
        <dbReference type="ChEBI" id="CHEBI:17748"/>
        <dbReference type="ChEBI" id="CHEBI:30616"/>
        <dbReference type="ChEBI" id="CHEBI:63528"/>
        <dbReference type="ChEBI" id="CHEBI:456216"/>
        <dbReference type="EC" id="2.7.1.21"/>
    </reaction>
</comment>
<name>A0A6C0KFB7_9ZZZZ</name>
<evidence type="ECO:0000256" key="8">
    <source>
        <dbReference type="ARBA" id="ARBA00022833"/>
    </source>
</evidence>
<dbReference type="GO" id="GO:0046872">
    <property type="term" value="F:metal ion binding"/>
    <property type="evidence" value="ECO:0007669"/>
    <property type="project" value="UniProtKB-KW"/>
</dbReference>
<evidence type="ECO:0000256" key="1">
    <source>
        <dbReference type="ARBA" id="ARBA00007587"/>
    </source>
</evidence>
<dbReference type="InterPro" id="IPR027417">
    <property type="entry name" value="P-loop_NTPase"/>
</dbReference>
<evidence type="ECO:0000256" key="9">
    <source>
        <dbReference type="ARBA" id="ARBA00022840"/>
    </source>
</evidence>
<dbReference type="PANTHER" id="PTHR11441">
    <property type="entry name" value="THYMIDINE KINASE"/>
    <property type="match status" value="1"/>
</dbReference>
<evidence type="ECO:0000256" key="2">
    <source>
        <dbReference type="ARBA" id="ARBA00012118"/>
    </source>
</evidence>
<dbReference type="FunFam" id="3.40.50.300:FF:000948">
    <property type="entry name" value="Thymidine kinase"/>
    <property type="match status" value="1"/>
</dbReference>
<keyword evidence="6" id="KW-0547">Nucleotide-binding</keyword>
<dbReference type="GO" id="GO:0071897">
    <property type="term" value="P:DNA biosynthetic process"/>
    <property type="evidence" value="ECO:0007669"/>
    <property type="project" value="UniProtKB-KW"/>
</dbReference>
<dbReference type="EMBL" id="MN740888">
    <property type="protein sequence ID" value="QHU16702.1"/>
    <property type="molecule type" value="Genomic_DNA"/>
</dbReference>
<keyword evidence="4" id="KW-0808">Transferase</keyword>
<dbReference type="PROSITE" id="PS00603">
    <property type="entry name" value="TK_CELLULAR_TYPE"/>
    <property type="match status" value="1"/>
</dbReference>
<keyword evidence="5" id="KW-0479">Metal-binding</keyword>
<proteinExistence type="inferred from homology"/>
<evidence type="ECO:0000256" key="3">
    <source>
        <dbReference type="ARBA" id="ARBA00022634"/>
    </source>
</evidence>
<evidence type="ECO:0000256" key="4">
    <source>
        <dbReference type="ARBA" id="ARBA00022679"/>
    </source>
</evidence>
<dbReference type="GO" id="GO:0046104">
    <property type="term" value="P:thymidine metabolic process"/>
    <property type="evidence" value="ECO:0007669"/>
    <property type="project" value="TreeGrafter"/>
</dbReference>
<evidence type="ECO:0000256" key="6">
    <source>
        <dbReference type="ARBA" id="ARBA00022741"/>
    </source>
</evidence>
<evidence type="ECO:0000256" key="5">
    <source>
        <dbReference type="ARBA" id="ARBA00022723"/>
    </source>
</evidence>
<comment type="similarity">
    <text evidence="1">Belongs to the thymidine kinase family.</text>
</comment>
<protein>
    <recommendedName>
        <fullName evidence="2">thymidine kinase</fullName>
        <ecNumber evidence="2">2.7.1.21</ecNumber>
    </recommendedName>
</protein>
<dbReference type="SUPFAM" id="SSF52540">
    <property type="entry name" value="P-loop containing nucleoside triphosphate hydrolases"/>
    <property type="match status" value="1"/>
</dbReference>
<keyword evidence="9" id="KW-0067">ATP-binding</keyword>
<dbReference type="PIRSF" id="PIRSF035805">
    <property type="entry name" value="TK_cell"/>
    <property type="match status" value="1"/>
</dbReference>
<dbReference type="InterPro" id="IPR020633">
    <property type="entry name" value="Thymidine_kinase_CS"/>
</dbReference>
<dbReference type="SUPFAM" id="SSF57716">
    <property type="entry name" value="Glucocorticoid receptor-like (DNA-binding domain)"/>
    <property type="match status" value="1"/>
</dbReference>
<reference evidence="11" key="1">
    <citation type="journal article" date="2020" name="Nature">
        <title>Giant virus diversity and host interactions through global metagenomics.</title>
        <authorList>
            <person name="Schulz F."/>
            <person name="Roux S."/>
            <person name="Paez-Espino D."/>
            <person name="Jungbluth S."/>
            <person name="Walsh D.A."/>
            <person name="Denef V.J."/>
            <person name="McMahon K.D."/>
            <person name="Konstantinidis K.T."/>
            <person name="Eloe-Fadrosh E.A."/>
            <person name="Kyrpides N.C."/>
            <person name="Woyke T."/>
        </authorList>
    </citation>
    <scope>NUCLEOTIDE SEQUENCE</scope>
    <source>
        <strain evidence="11">GVMAG-S-3300012000-53</strain>
    </source>
</reference>
<dbReference type="GO" id="GO:0004797">
    <property type="term" value="F:thymidine kinase activity"/>
    <property type="evidence" value="ECO:0007669"/>
    <property type="project" value="UniProtKB-EC"/>
</dbReference>
<dbReference type="PANTHER" id="PTHR11441:SF0">
    <property type="entry name" value="THYMIDINE KINASE, CYTOSOLIC"/>
    <property type="match status" value="1"/>
</dbReference>
<keyword evidence="3" id="KW-0237">DNA synthesis</keyword>
<keyword evidence="8" id="KW-0862">Zinc</keyword>